<keyword evidence="14" id="KW-0521">NADP</keyword>
<dbReference type="GO" id="GO:0051539">
    <property type="term" value="F:4 iron, 4 sulfur cluster binding"/>
    <property type="evidence" value="ECO:0007669"/>
    <property type="project" value="UniProtKB-KW"/>
</dbReference>
<dbReference type="Proteomes" id="UP000006671">
    <property type="component" value="Unassembled WGS sequence"/>
</dbReference>
<comment type="cofactor">
    <cofactor evidence="2">
        <name>[4Fe-4S] cluster</name>
        <dbReference type="ChEBI" id="CHEBI:49883"/>
    </cofactor>
</comment>
<protein>
    <recommendedName>
        <fullName evidence="6">dihydropyrimidine dehydrogenase (NADP(+))</fullName>
        <ecNumber evidence="6">1.3.1.2</ecNumber>
    </recommendedName>
    <alternativeName>
        <fullName evidence="19">Dihydrothymine dehydrogenase</fullName>
    </alternativeName>
    <alternativeName>
        <fullName evidence="18">Dihydrouracil dehydrogenase</fullName>
    </alternativeName>
</protein>
<evidence type="ECO:0000256" key="2">
    <source>
        <dbReference type="ARBA" id="ARBA00001966"/>
    </source>
</evidence>
<dbReference type="eggNOG" id="KOG1799">
    <property type="taxonomic scope" value="Eukaryota"/>
</dbReference>
<dbReference type="RefSeq" id="XP_002680621.1">
    <property type="nucleotide sequence ID" value="XM_002680575.1"/>
</dbReference>
<evidence type="ECO:0000256" key="3">
    <source>
        <dbReference type="ARBA" id="ARBA00001974"/>
    </source>
</evidence>
<dbReference type="EC" id="1.3.1.2" evidence="6"/>
<dbReference type="GO" id="GO:0046872">
    <property type="term" value="F:metal ion binding"/>
    <property type="evidence" value="ECO:0007669"/>
    <property type="project" value="UniProtKB-KW"/>
</dbReference>
<organism evidence="23">
    <name type="scientific">Naegleria gruberi</name>
    <name type="common">Amoeba</name>
    <dbReference type="NCBI Taxonomy" id="5762"/>
    <lineage>
        <taxon>Eukaryota</taxon>
        <taxon>Discoba</taxon>
        <taxon>Heterolobosea</taxon>
        <taxon>Tetramitia</taxon>
        <taxon>Eutetramitia</taxon>
        <taxon>Vahlkampfiidae</taxon>
        <taxon>Naegleria</taxon>
    </lineage>
</organism>
<keyword evidence="13" id="KW-0274">FAD</keyword>
<dbReference type="GO" id="GO:0002058">
    <property type="term" value="F:uracil binding"/>
    <property type="evidence" value="ECO:0007669"/>
    <property type="project" value="TreeGrafter"/>
</dbReference>
<evidence type="ECO:0000256" key="9">
    <source>
        <dbReference type="ARBA" id="ARBA00022643"/>
    </source>
</evidence>
<keyword evidence="12" id="KW-0547">Nucleotide-binding</keyword>
<dbReference type="FunFam" id="3.30.70.20:FF:000023">
    <property type="entry name" value="Dihydropyrimidine dehydrogenase [NADP(+)]"/>
    <property type="match status" value="1"/>
</dbReference>
<dbReference type="GO" id="GO:0050661">
    <property type="term" value="F:NADP binding"/>
    <property type="evidence" value="ECO:0007669"/>
    <property type="project" value="TreeGrafter"/>
</dbReference>
<reference evidence="22 23" key="1">
    <citation type="journal article" date="2010" name="Cell">
        <title>The genome of Naegleria gruberi illuminates early eukaryotic versatility.</title>
        <authorList>
            <person name="Fritz-Laylin L.K."/>
            <person name="Prochnik S.E."/>
            <person name="Ginger M.L."/>
            <person name="Dacks J.B."/>
            <person name="Carpenter M.L."/>
            <person name="Field M.C."/>
            <person name="Kuo A."/>
            <person name="Paredez A."/>
            <person name="Chapman J."/>
            <person name="Pham J."/>
            <person name="Shu S."/>
            <person name="Neupane R."/>
            <person name="Cipriano M."/>
            <person name="Mancuso J."/>
            <person name="Tu H."/>
            <person name="Salamov A."/>
            <person name="Lindquist E."/>
            <person name="Shapiro H."/>
            <person name="Lucas S."/>
            <person name="Grigoriev I.V."/>
            <person name="Cande W.Z."/>
            <person name="Fulton C."/>
            <person name="Rokhsar D.S."/>
            <person name="Dawson S.C."/>
        </authorList>
    </citation>
    <scope>NUCLEOTIDE SEQUENCE [LARGE SCALE GENOMIC DNA]</scope>
    <source>
        <strain evidence="22 23">NEG-M</strain>
    </source>
</reference>
<evidence type="ECO:0000256" key="6">
    <source>
        <dbReference type="ARBA" id="ARBA00013004"/>
    </source>
</evidence>
<keyword evidence="7" id="KW-0004">4Fe-4S</keyword>
<name>D2V5Y1_NAEGR</name>
<dbReference type="FunFam" id="3.20.20.70:FF:000027">
    <property type="entry name" value="Dihydropyrimidine dehydrogenase [NADP(+)]"/>
    <property type="match status" value="1"/>
</dbReference>
<dbReference type="InterPro" id="IPR036188">
    <property type="entry name" value="FAD/NAD-bd_sf"/>
</dbReference>
<comment type="function">
    <text evidence="20">Catalyzes the conversion of dihydroorotate to orotate with fumarate as the electron acceptor. Molecular oxygen can replace fumarate in vitro.</text>
</comment>
<evidence type="ECO:0000256" key="17">
    <source>
        <dbReference type="ARBA" id="ARBA00023014"/>
    </source>
</evidence>
<evidence type="ECO:0000259" key="21">
    <source>
        <dbReference type="PROSITE" id="PS51379"/>
    </source>
</evidence>
<dbReference type="InterPro" id="IPR005720">
    <property type="entry name" value="Dihydroorotate_DH_cat"/>
</dbReference>
<keyword evidence="23" id="KW-1185">Reference proteome</keyword>
<dbReference type="PANTHER" id="PTHR43073">
    <property type="entry name" value="DIHYDROPYRIMIDINE DEHYDROGENASE [NADP(+)]"/>
    <property type="match status" value="1"/>
</dbReference>
<evidence type="ECO:0000256" key="11">
    <source>
        <dbReference type="ARBA" id="ARBA00022737"/>
    </source>
</evidence>
<comment type="pathway">
    <text evidence="4">Amino-acid biosynthesis; beta-alanine biosynthesis.</text>
</comment>
<proteinExistence type="inferred from homology"/>
<evidence type="ECO:0000313" key="22">
    <source>
        <dbReference type="EMBL" id="EFC47877.1"/>
    </source>
</evidence>
<evidence type="ECO:0000256" key="10">
    <source>
        <dbReference type="ARBA" id="ARBA00022723"/>
    </source>
</evidence>
<keyword evidence="17" id="KW-0411">Iron-sulfur</keyword>
<dbReference type="SUPFAM" id="SSF51971">
    <property type="entry name" value="Nucleotide-binding domain"/>
    <property type="match status" value="2"/>
</dbReference>
<evidence type="ECO:0000256" key="14">
    <source>
        <dbReference type="ARBA" id="ARBA00022857"/>
    </source>
</evidence>
<dbReference type="GO" id="GO:0005829">
    <property type="term" value="C:cytosol"/>
    <property type="evidence" value="ECO:0007669"/>
    <property type="project" value="TreeGrafter"/>
</dbReference>
<dbReference type="GO" id="GO:0006210">
    <property type="term" value="P:thymine catabolic process"/>
    <property type="evidence" value="ECO:0007669"/>
    <property type="project" value="TreeGrafter"/>
</dbReference>
<evidence type="ECO:0000256" key="8">
    <source>
        <dbReference type="ARBA" id="ARBA00022630"/>
    </source>
</evidence>
<evidence type="ECO:0000256" key="5">
    <source>
        <dbReference type="ARBA" id="ARBA00010804"/>
    </source>
</evidence>
<keyword evidence="11" id="KW-0677">Repeat</keyword>
<dbReference type="Gene3D" id="1.10.1060.10">
    <property type="entry name" value="Alpha-helical ferredoxin"/>
    <property type="match status" value="1"/>
</dbReference>
<comment type="cofactor">
    <cofactor evidence="1">
        <name>FMN</name>
        <dbReference type="ChEBI" id="CHEBI:58210"/>
    </cofactor>
</comment>
<evidence type="ECO:0000256" key="16">
    <source>
        <dbReference type="ARBA" id="ARBA00023004"/>
    </source>
</evidence>
<dbReference type="InterPro" id="IPR009051">
    <property type="entry name" value="Helical_ferredxn"/>
</dbReference>
<dbReference type="InterPro" id="IPR017896">
    <property type="entry name" value="4Fe4S_Fe-S-bd"/>
</dbReference>
<dbReference type="InParanoid" id="D2V5Y1"/>
<dbReference type="PRINTS" id="PR00419">
    <property type="entry name" value="ADXRDTASE"/>
</dbReference>
<evidence type="ECO:0000313" key="23">
    <source>
        <dbReference type="Proteomes" id="UP000006671"/>
    </source>
</evidence>
<evidence type="ECO:0000256" key="1">
    <source>
        <dbReference type="ARBA" id="ARBA00001917"/>
    </source>
</evidence>
<keyword evidence="15" id="KW-0560">Oxidoreductase</keyword>
<dbReference type="Pfam" id="PF01180">
    <property type="entry name" value="DHO_dh"/>
    <property type="match status" value="1"/>
</dbReference>
<dbReference type="GeneID" id="8861902"/>
<comment type="cofactor">
    <cofactor evidence="3">
        <name>FAD</name>
        <dbReference type="ChEBI" id="CHEBI:57692"/>
    </cofactor>
</comment>
<evidence type="ECO:0000256" key="20">
    <source>
        <dbReference type="ARBA" id="ARBA00058668"/>
    </source>
</evidence>
<dbReference type="InterPro" id="IPR017900">
    <property type="entry name" value="4Fe4S_Fe_S_CS"/>
</dbReference>
<evidence type="ECO:0000256" key="12">
    <source>
        <dbReference type="ARBA" id="ARBA00022741"/>
    </source>
</evidence>
<evidence type="ECO:0000256" key="4">
    <source>
        <dbReference type="ARBA" id="ARBA00004668"/>
    </source>
</evidence>
<keyword evidence="10" id="KW-0479">Metal-binding</keyword>
<dbReference type="OrthoDB" id="4327079at2759"/>
<keyword evidence="8" id="KW-0285">Flavoprotein</keyword>
<dbReference type="FunFam" id="1.10.1060.10:FF:000016">
    <property type="entry name" value="Dihydropyrimidine dehydrogenase [NADP(+)]"/>
    <property type="match status" value="1"/>
</dbReference>
<evidence type="ECO:0000256" key="13">
    <source>
        <dbReference type="ARBA" id="ARBA00022827"/>
    </source>
</evidence>
<evidence type="ECO:0000256" key="18">
    <source>
        <dbReference type="ARBA" id="ARBA00030119"/>
    </source>
</evidence>
<keyword evidence="16" id="KW-0408">Iron</keyword>
<dbReference type="Gene3D" id="3.20.20.70">
    <property type="entry name" value="Aldolase class I"/>
    <property type="match status" value="1"/>
</dbReference>
<dbReference type="PROSITE" id="PS51379">
    <property type="entry name" value="4FE4S_FER_2"/>
    <property type="match status" value="3"/>
</dbReference>
<gene>
    <name evidence="22" type="ORF">NAEGRDRAFT_78714</name>
</gene>
<feature type="domain" description="4Fe-4S ferredoxin-type" evidence="21">
    <location>
        <begin position="935"/>
        <end position="967"/>
    </location>
</feature>
<dbReference type="GO" id="GO:0006212">
    <property type="term" value="P:uracil catabolic process"/>
    <property type="evidence" value="ECO:0007669"/>
    <property type="project" value="TreeGrafter"/>
</dbReference>
<dbReference type="UniPathway" id="UPA00131"/>
<dbReference type="Pfam" id="PF14691">
    <property type="entry name" value="Fer4_20"/>
    <property type="match status" value="1"/>
</dbReference>
<dbReference type="GO" id="GO:0017113">
    <property type="term" value="F:dihydropyrimidine dehydrogenase (NADP+) activity"/>
    <property type="evidence" value="ECO:0007669"/>
    <property type="project" value="UniProtKB-EC"/>
</dbReference>
<dbReference type="PANTHER" id="PTHR43073:SF2">
    <property type="entry name" value="DIHYDROPYRIMIDINE DEHYDROGENASE [NADP(+)]"/>
    <property type="match status" value="1"/>
</dbReference>
<keyword evidence="9" id="KW-0288">FMN</keyword>
<accession>D2V5Y1</accession>
<evidence type="ECO:0000256" key="19">
    <source>
        <dbReference type="ARBA" id="ARBA00032722"/>
    </source>
</evidence>
<feature type="domain" description="4Fe-4S ferredoxin-type" evidence="21">
    <location>
        <begin position="69"/>
        <end position="99"/>
    </location>
</feature>
<dbReference type="VEuPathDB" id="AmoebaDB:NAEGRDRAFT_78714"/>
<dbReference type="SUPFAM" id="SSF51395">
    <property type="entry name" value="FMN-linked oxidoreductases"/>
    <property type="match status" value="1"/>
</dbReference>
<dbReference type="STRING" id="5762.D2V5Y1"/>
<dbReference type="KEGG" id="ngr:NAEGRDRAFT_78714"/>
<evidence type="ECO:0000256" key="15">
    <source>
        <dbReference type="ARBA" id="ARBA00023002"/>
    </source>
</evidence>
<dbReference type="InterPro" id="IPR013785">
    <property type="entry name" value="Aldolase_TIM"/>
</dbReference>
<dbReference type="Pfam" id="PF07992">
    <property type="entry name" value="Pyr_redox_2"/>
    <property type="match status" value="1"/>
</dbReference>
<dbReference type="InterPro" id="IPR023753">
    <property type="entry name" value="FAD/NAD-binding_dom"/>
</dbReference>
<sequence length="1038" mass="113240">MASSTNFLTLGLEDIENLNLNPKIQKYASVRPSKETEKLKQHYKRNIPINTKQLKYDFRDNKHSTLTEKSAIVEASRCLKCADAPCQSSCPTSLDIKSFISCISTGNYYGAAKMIFSDNPLGLSCGMVCPVSNLCAGSCNLAATEEGPININGLQAFATDVFRKMKLKQIRDPDATPLDKLPESYKAKIALVGAGPASISCATFLARMGYQNVTIFEKGQYAGGLSTQEIPQNRLPYEAVEFEVNLMKDLGVKVEYNKELGRDFTVESLKNDGYEAIFLGIGLPDPNKESIFDGLTPEQGFYTSKDFLPAVMQSSKDGICGCKASNQKLPKLYGKVVILGIGDTALDVYGSSIRCGADKAVLVFRRGFSEMRCVEEEFEPAMKEKCDVLPNCLPKQIIMKDGRISGIELYKTEVDSNGKLVIDEDQFIRLKCDFVVSAFGCTLKSENIIKSLSPVAVNNYGRVPINNTTMETEVKGVFAGGDLIGSGMTVEASNDGKTASWYIHRYIQEELHKADRLSDAPQLPKFFTEVDKVDISVEVCGVKFENPYGLASAPPCTTADMIDRAFDAGWGFAVTKTFGLDKDLVTNVSPRIIRGSVTTNRGPHQSAFMNIELISEKSATYWCTAITELKKKHPTKIVIASIMAAFKEEDWKFLATKAEQAGADMIELNLSCPHGMGEKGLGLACGMDPYLVLNICKWVRAVTKIPFFAKLTPNVTDVLQIATAARDGGADGVTATNTVSGLMTLKPDATAWPAVGANKRTTYGGVSGNAIRPIAMKAVSKVAKNIPGYPILATGGCDSADVALQFIHAGASVVQICSSVQNQDFTVIEDYITGLKALMYINAHPAFKGWTGQTPPVVEEKKVGLPRFGPYELKRRELDVKEIEEKGVLTGRHEDNMPAEIEQVIKVPSINDVVAKAVPRIGSWGELDPKFDHHVIAVINDDKCINCGKCYLTCNDSGYQAISFDKDTHIPKVSDDDCTGCTLCYSVCPVLDCIEMVPRKTEYKSQRGIAPGEFSQEAVLKFASLYDSNGSLVSDMHE</sequence>
<dbReference type="EMBL" id="GG738853">
    <property type="protein sequence ID" value="EFC47877.1"/>
    <property type="molecule type" value="Genomic_DNA"/>
</dbReference>
<dbReference type="PROSITE" id="PS00198">
    <property type="entry name" value="4FE4S_FER_1"/>
    <property type="match status" value="1"/>
</dbReference>
<dbReference type="Gene3D" id="3.50.50.60">
    <property type="entry name" value="FAD/NAD(P)-binding domain"/>
    <property type="match status" value="2"/>
</dbReference>
<dbReference type="InterPro" id="IPR028261">
    <property type="entry name" value="DPD_II"/>
</dbReference>
<dbReference type="Gene3D" id="3.30.70.20">
    <property type="match status" value="1"/>
</dbReference>
<dbReference type="GO" id="GO:0019483">
    <property type="term" value="P:beta-alanine biosynthetic process"/>
    <property type="evidence" value="ECO:0007669"/>
    <property type="project" value="UniProtKB-UniPathway"/>
</dbReference>
<feature type="domain" description="4Fe-4S ferredoxin-type" evidence="21">
    <location>
        <begin position="969"/>
        <end position="999"/>
    </location>
</feature>
<dbReference type="SUPFAM" id="SSF54862">
    <property type="entry name" value="4Fe-4S ferredoxins"/>
    <property type="match status" value="1"/>
</dbReference>
<dbReference type="AlphaFoldDB" id="D2V5Y1"/>
<evidence type="ECO:0000256" key="7">
    <source>
        <dbReference type="ARBA" id="ARBA00022485"/>
    </source>
</evidence>
<dbReference type="CDD" id="cd02940">
    <property type="entry name" value="DHPD_FMN"/>
    <property type="match status" value="1"/>
</dbReference>
<comment type="similarity">
    <text evidence="5">Belongs to the dihydropyrimidine dehydrogenase family.</text>
</comment>
<dbReference type="Pfam" id="PF14697">
    <property type="entry name" value="Fer4_21"/>
    <property type="match status" value="1"/>
</dbReference>
<dbReference type="SUPFAM" id="SSF46548">
    <property type="entry name" value="alpha-helical ferredoxin"/>
    <property type="match status" value="1"/>
</dbReference>